<dbReference type="AlphaFoldDB" id="A0AAU7M073"/>
<proteinExistence type="predicted"/>
<gene>
    <name evidence="1" type="ORF">ABLV49_25600</name>
</gene>
<reference evidence="1" key="1">
    <citation type="submission" date="2024-05" db="EMBL/GenBank/DDBJ databases">
        <authorList>
            <person name="Bunk B."/>
            <person name="Swiderski J."/>
            <person name="Sproer C."/>
            <person name="Thiel V."/>
        </authorList>
    </citation>
    <scope>NUCLEOTIDE SEQUENCE</scope>
    <source>
        <strain evidence="1">DSM 17735</strain>
        <plasmid evidence="1">p4</plasmid>
    </source>
</reference>
<organism evidence="1">
    <name type="scientific">Polaromonas hydrogenivorans</name>
    <dbReference type="NCBI Taxonomy" id="335476"/>
    <lineage>
        <taxon>Bacteria</taxon>
        <taxon>Pseudomonadati</taxon>
        <taxon>Pseudomonadota</taxon>
        <taxon>Betaproteobacteria</taxon>
        <taxon>Burkholderiales</taxon>
        <taxon>Comamonadaceae</taxon>
        <taxon>Polaromonas</taxon>
    </lineage>
</organism>
<dbReference type="RefSeq" id="WP_349283192.1">
    <property type="nucleotide sequence ID" value="NZ_CBCSCU010000041.1"/>
</dbReference>
<name>A0AAU7M073_9BURK</name>
<geneLocation type="plasmid" evidence="1">
    <name>p4</name>
</geneLocation>
<accession>A0AAU7M073</accession>
<evidence type="ECO:0008006" key="2">
    <source>
        <dbReference type="Google" id="ProtNLM"/>
    </source>
</evidence>
<sequence length="462" mass="51478">MNLKNLFTEYDDNIAGDINLDPLGLLTIWSAFGQKIFRNRISSISNDVRSYTLNLFHHHVIRRMVSDESIMLSPALMKAYSTKESLAFKQVCLIHLENLFVFSHLQNADEAWVPRAVTGGIFGISKARRRWKVGDGDTPLKFSKDDQLLVRQLLLGVSGRYKTPMVEMGFFDRLYHDGGARATSLWQEAQAFIGAQAPLKKLETSLLAHFKQLLAHEGKTPSLLFSEVDTALKRGYVTAFASPGSVGSYARDYWLRVTDLDRGAAGAILSVLNDDIEQGNEVSASGVFPRALALCQEAGQQADRLQLEHVLAVEPFLTDLDLLFTLMLSKQSQSIDDIVTAWRRYKRDDATLARRAAILKTDTVLCAALAGTALIRLKRLIKLDAGGNMHEQIALLLDYHKNVMAARGQTSWLATDGEGRVKVFVPRPAAPAVERRTGTYWANQYYIPQFANLARGFKGTQS</sequence>
<protein>
    <recommendedName>
        <fullName evidence="2">Zorya protein ZorC EH domain-containing protein</fullName>
    </recommendedName>
</protein>
<dbReference type="EMBL" id="CP157679">
    <property type="protein sequence ID" value="XBP73175.1"/>
    <property type="molecule type" value="Genomic_DNA"/>
</dbReference>
<keyword evidence="1" id="KW-0614">Plasmid</keyword>
<evidence type="ECO:0000313" key="1">
    <source>
        <dbReference type="EMBL" id="XBP73175.1"/>
    </source>
</evidence>